<evidence type="ECO:0000256" key="8">
    <source>
        <dbReference type="ARBA" id="ARBA00041958"/>
    </source>
</evidence>
<dbReference type="PANTHER" id="PTHR16056:SF16">
    <property type="entry name" value="REGULATOR OF MICROTUBULE DYNAMICS PROTEIN 1"/>
    <property type="match status" value="1"/>
</dbReference>
<dbReference type="AlphaFoldDB" id="A0A9N9MQ05"/>
<sequence>MPALHQNLNAFLGAAVLGVIGAAGMFLVEHYRQERMRNAMAKDLARLEREMAKIKLDLQQLQAQKSERPIRPKRTHKSNTKKANSIISNTTDDYLSAANLDSSDLEFYDVTDEENTEPENGSPSDLDLILNHLDVKLNTGTIEDIEEALHTLEDLCLENPGNFELLYRIGKAHHKIADASDDKDFVNLRLTKGIEACESALSIAPENSEVHKWFAVLIGSKSDLVSIQERIKYGHTFKKHVDIAISINPGDYSLHHMLGRFDFEVAGLKWYEKKVASAFFGEPPTATYEEACSHLLAAEKLAPFEWKDNKLMIAKCKIAMGEYEEAVGWLEKAINSHGTSLDEKVDIEINTLLEKYR</sequence>
<dbReference type="OrthoDB" id="512473at2759"/>
<dbReference type="PANTHER" id="PTHR16056">
    <property type="entry name" value="REGULATOR OF MICROTUBULE DYNAMICS PROTEIN"/>
    <property type="match status" value="1"/>
</dbReference>
<dbReference type="Proteomes" id="UP001152799">
    <property type="component" value="Chromosome 4"/>
</dbReference>
<keyword evidence="10" id="KW-0812">Transmembrane</keyword>
<proteinExistence type="predicted"/>
<keyword evidence="5" id="KW-0802">TPR repeat</keyword>
<evidence type="ECO:0000256" key="3">
    <source>
        <dbReference type="ARBA" id="ARBA00022490"/>
    </source>
</evidence>
<dbReference type="EMBL" id="OU892280">
    <property type="protein sequence ID" value="CAG9767728.1"/>
    <property type="molecule type" value="Genomic_DNA"/>
</dbReference>
<dbReference type="GO" id="GO:0005739">
    <property type="term" value="C:mitochondrion"/>
    <property type="evidence" value="ECO:0007669"/>
    <property type="project" value="TreeGrafter"/>
</dbReference>
<dbReference type="GO" id="GO:0097431">
    <property type="term" value="C:mitotic spindle pole"/>
    <property type="evidence" value="ECO:0007669"/>
    <property type="project" value="TreeGrafter"/>
</dbReference>
<evidence type="ECO:0000256" key="4">
    <source>
        <dbReference type="ARBA" id="ARBA00022737"/>
    </source>
</evidence>
<evidence type="ECO:0000256" key="7">
    <source>
        <dbReference type="ARBA" id="ARBA00039966"/>
    </source>
</evidence>
<feature type="compositionally biased region" description="Basic residues" evidence="9">
    <location>
        <begin position="71"/>
        <end position="80"/>
    </location>
</feature>
<keyword evidence="3" id="KW-0963">Cytoplasm</keyword>
<name>A0A9N9MQ05_9CUCU</name>
<dbReference type="GO" id="GO:0005876">
    <property type="term" value="C:spindle microtubule"/>
    <property type="evidence" value="ECO:0007669"/>
    <property type="project" value="TreeGrafter"/>
</dbReference>
<evidence type="ECO:0000256" key="1">
    <source>
        <dbReference type="ARBA" id="ARBA00004245"/>
    </source>
</evidence>
<dbReference type="InterPro" id="IPR049039">
    <property type="entry name" value="RMD1-3_a_helical_rpt"/>
</dbReference>
<dbReference type="SUPFAM" id="SSF48452">
    <property type="entry name" value="TPR-like"/>
    <property type="match status" value="2"/>
</dbReference>
<keyword evidence="12" id="KW-1185">Reference proteome</keyword>
<keyword evidence="4" id="KW-0677">Repeat</keyword>
<reference evidence="11" key="1">
    <citation type="submission" date="2022-01" db="EMBL/GenBank/DDBJ databases">
        <authorList>
            <person name="King R."/>
        </authorList>
    </citation>
    <scope>NUCLEOTIDE SEQUENCE</scope>
</reference>
<keyword evidence="10" id="KW-0472">Membrane</keyword>
<evidence type="ECO:0000256" key="10">
    <source>
        <dbReference type="SAM" id="Phobius"/>
    </source>
</evidence>
<evidence type="ECO:0000256" key="9">
    <source>
        <dbReference type="SAM" id="MobiDB-lite"/>
    </source>
</evidence>
<evidence type="ECO:0000313" key="12">
    <source>
        <dbReference type="Proteomes" id="UP001152799"/>
    </source>
</evidence>
<dbReference type="InterPro" id="IPR011990">
    <property type="entry name" value="TPR-like_helical_dom_sf"/>
</dbReference>
<dbReference type="GO" id="GO:0008017">
    <property type="term" value="F:microtubule binding"/>
    <property type="evidence" value="ECO:0007669"/>
    <property type="project" value="TreeGrafter"/>
</dbReference>
<evidence type="ECO:0000256" key="6">
    <source>
        <dbReference type="ARBA" id="ARBA00023212"/>
    </source>
</evidence>
<evidence type="ECO:0000313" key="11">
    <source>
        <dbReference type="EMBL" id="CAG9767728.1"/>
    </source>
</evidence>
<evidence type="ECO:0000256" key="5">
    <source>
        <dbReference type="ARBA" id="ARBA00022803"/>
    </source>
</evidence>
<comment type="subunit">
    <text evidence="2">Interacts with microtubules.</text>
</comment>
<organism evidence="11 12">
    <name type="scientific">Ceutorhynchus assimilis</name>
    <name type="common">cabbage seed weevil</name>
    <dbReference type="NCBI Taxonomy" id="467358"/>
    <lineage>
        <taxon>Eukaryota</taxon>
        <taxon>Metazoa</taxon>
        <taxon>Ecdysozoa</taxon>
        <taxon>Arthropoda</taxon>
        <taxon>Hexapoda</taxon>
        <taxon>Insecta</taxon>
        <taxon>Pterygota</taxon>
        <taxon>Neoptera</taxon>
        <taxon>Endopterygota</taxon>
        <taxon>Coleoptera</taxon>
        <taxon>Polyphaga</taxon>
        <taxon>Cucujiformia</taxon>
        <taxon>Curculionidae</taxon>
        <taxon>Ceutorhynchinae</taxon>
        <taxon>Ceutorhynchus</taxon>
    </lineage>
</organism>
<protein>
    <recommendedName>
        <fullName evidence="7">Regulator of microtubule dynamics protein 1</fullName>
    </recommendedName>
    <alternativeName>
        <fullName evidence="8">Protein FAM82B</fullName>
    </alternativeName>
</protein>
<keyword evidence="10" id="KW-1133">Transmembrane helix</keyword>
<feature type="transmembrane region" description="Helical" evidence="10">
    <location>
        <begin position="6"/>
        <end position="28"/>
    </location>
</feature>
<evidence type="ECO:0000256" key="2">
    <source>
        <dbReference type="ARBA" id="ARBA00011375"/>
    </source>
</evidence>
<accession>A0A9N9MQ05</accession>
<dbReference type="Gene3D" id="1.25.40.10">
    <property type="entry name" value="Tetratricopeptide repeat domain"/>
    <property type="match status" value="1"/>
</dbReference>
<comment type="subcellular location">
    <subcellularLocation>
        <location evidence="1">Cytoplasm</location>
        <location evidence="1">Cytoskeleton</location>
    </subcellularLocation>
</comment>
<feature type="region of interest" description="Disordered" evidence="9">
    <location>
        <begin position="61"/>
        <end position="86"/>
    </location>
</feature>
<dbReference type="Pfam" id="PF21033">
    <property type="entry name" value="RMD1-3"/>
    <property type="match status" value="1"/>
</dbReference>
<keyword evidence="6" id="KW-0206">Cytoskeleton</keyword>
<gene>
    <name evidence="11" type="ORF">CEUTPL_LOCUS8286</name>
</gene>